<feature type="region of interest" description="Disordered" evidence="1">
    <location>
        <begin position="1"/>
        <end position="29"/>
    </location>
</feature>
<dbReference type="Proteomes" id="UP001066276">
    <property type="component" value="Chromosome 3_2"/>
</dbReference>
<feature type="compositionally biased region" description="Polar residues" evidence="1">
    <location>
        <begin position="12"/>
        <end position="29"/>
    </location>
</feature>
<accession>A0AAV7TXF3</accession>
<comment type="caution">
    <text evidence="2">The sequence shown here is derived from an EMBL/GenBank/DDBJ whole genome shotgun (WGS) entry which is preliminary data.</text>
</comment>
<feature type="region of interest" description="Disordered" evidence="1">
    <location>
        <begin position="114"/>
        <end position="167"/>
    </location>
</feature>
<evidence type="ECO:0000256" key="1">
    <source>
        <dbReference type="SAM" id="MobiDB-lite"/>
    </source>
</evidence>
<sequence>MCYVLNRPESLPASQIERSQDPASTSNGSGTYNVVAESAVTPQVIANWILTPIYGWFGLRRERARGEDGEKLKQQDGSHRALCDLDARRRPNGRETPPNFYCWAPRLTRGTGVWTSGGPVFDSPKRAAGGRSGADWGVPERAARPYGGAEQKGEETRRRAGGEGAAA</sequence>
<gene>
    <name evidence="2" type="ORF">NDU88_006501</name>
</gene>
<evidence type="ECO:0000313" key="3">
    <source>
        <dbReference type="Proteomes" id="UP001066276"/>
    </source>
</evidence>
<dbReference type="EMBL" id="JANPWB010000006">
    <property type="protein sequence ID" value="KAJ1181293.1"/>
    <property type="molecule type" value="Genomic_DNA"/>
</dbReference>
<feature type="compositionally biased region" description="Basic and acidic residues" evidence="1">
    <location>
        <begin position="151"/>
        <end position="161"/>
    </location>
</feature>
<reference evidence="2" key="1">
    <citation type="journal article" date="2022" name="bioRxiv">
        <title>Sequencing and chromosome-scale assembly of the giantPleurodeles waltlgenome.</title>
        <authorList>
            <person name="Brown T."/>
            <person name="Elewa A."/>
            <person name="Iarovenko S."/>
            <person name="Subramanian E."/>
            <person name="Araus A.J."/>
            <person name="Petzold A."/>
            <person name="Susuki M."/>
            <person name="Suzuki K.-i.T."/>
            <person name="Hayashi T."/>
            <person name="Toyoda A."/>
            <person name="Oliveira C."/>
            <person name="Osipova E."/>
            <person name="Leigh N.D."/>
            <person name="Simon A."/>
            <person name="Yun M.H."/>
        </authorList>
    </citation>
    <scope>NUCLEOTIDE SEQUENCE</scope>
    <source>
        <strain evidence="2">20211129_DDA</strain>
        <tissue evidence="2">Liver</tissue>
    </source>
</reference>
<keyword evidence="3" id="KW-1185">Reference proteome</keyword>
<proteinExistence type="predicted"/>
<dbReference type="AlphaFoldDB" id="A0AAV7TXF3"/>
<name>A0AAV7TXF3_PLEWA</name>
<evidence type="ECO:0000313" key="2">
    <source>
        <dbReference type="EMBL" id="KAJ1181293.1"/>
    </source>
</evidence>
<protein>
    <submittedName>
        <fullName evidence="2">Uncharacterized protein</fullName>
    </submittedName>
</protein>
<organism evidence="2 3">
    <name type="scientific">Pleurodeles waltl</name>
    <name type="common">Iberian ribbed newt</name>
    <dbReference type="NCBI Taxonomy" id="8319"/>
    <lineage>
        <taxon>Eukaryota</taxon>
        <taxon>Metazoa</taxon>
        <taxon>Chordata</taxon>
        <taxon>Craniata</taxon>
        <taxon>Vertebrata</taxon>
        <taxon>Euteleostomi</taxon>
        <taxon>Amphibia</taxon>
        <taxon>Batrachia</taxon>
        <taxon>Caudata</taxon>
        <taxon>Salamandroidea</taxon>
        <taxon>Salamandridae</taxon>
        <taxon>Pleurodelinae</taxon>
        <taxon>Pleurodeles</taxon>
    </lineage>
</organism>